<dbReference type="GO" id="GO:0008270">
    <property type="term" value="F:zinc ion binding"/>
    <property type="evidence" value="ECO:0007669"/>
    <property type="project" value="InterPro"/>
</dbReference>
<evidence type="ECO:0000256" key="9">
    <source>
        <dbReference type="PROSITE-ProRule" id="PRU00358"/>
    </source>
</evidence>
<feature type="domain" description="Pre-SET" evidence="12">
    <location>
        <begin position="423"/>
        <end position="484"/>
    </location>
</feature>
<evidence type="ECO:0000313" key="15">
    <source>
        <dbReference type="Proteomes" id="UP000515121"/>
    </source>
</evidence>
<dbReference type="RefSeq" id="XP_022746576.1">
    <property type="nucleotide sequence ID" value="XM_022890841.1"/>
</dbReference>
<organism evidence="15 19">
    <name type="scientific">Durio zibethinus</name>
    <name type="common">Durian</name>
    <dbReference type="NCBI Taxonomy" id="66656"/>
    <lineage>
        <taxon>Eukaryota</taxon>
        <taxon>Viridiplantae</taxon>
        <taxon>Streptophyta</taxon>
        <taxon>Embryophyta</taxon>
        <taxon>Tracheophyta</taxon>
        <taxon>Spermatophyta</taxon>
        <taxon>Magnoliopsida</taxon>
        <taxon>eudicotyledons</taxon>
        <taxon>Gunneridae</taxon>
        <taxon>Pentapetalae</taxon>
        <taxon>rosids</taxon>
        <taxon>malvids</taxon>
        <taxon>Malvales</taxon>
        <taxon>Malvaceae</taxon>
        <taxon>Helicteroideae</taxon>
        <taxon>Durio</taxon>
    </lineage>
</organism>
<dbReference type="FunFam" id="2.30.280.10:FF:000003">
    <property type="entry name" value="Histone-lysine N-methyltransferase, H3 lysine-9 specific SUVH5"/>
    <property type="match status" value="1"/>
</dbReference>
<proteinExistence type="predicted"/>
<name>A0A6P5Z1Y3_DURZI</name>
<evidence type="ECO:0000259" key="11">
    <source>
        <dbReference type="PROSITE" id="PS50280"/>
    </source>
</evidence>
<dbReference type="InterPro" id="IPR046341">
    <property type="entry name" value="SET_dom_sf"/>
</dbReference>
<dbReference type="Proteomes" id="UP000515121">
    <property type="component" value="Unplaced"/>
</dbReference>
<evidence type="ECO:0000313" key="20">
    <source>
        <dbReference type="RefSeq" id="XP_022746576.1"/>
    </source>
</evidence>
<dbReference type="PROSITE" id="PS51015">
    <property type="entry name" value="YDG"/>
    <property type="match status" value="1"/>
</dbReference>
<keyword evidence="4" id="KW-0808">Transferase</keyword>
<dbReference type="InterPro" id="IPR007728">
    <property type="entry name" value="Pre-SET_dom"/>
</dbReference>
<feature type="domain" description="SET" evidence="11">
    <location>
        <begin position="487"/>
        <end position="633"/>
    </location>
</feature>
<dbReference type="Gene3D" id="2.30.280.10">
    <property type="entry name" value="SRA-YDG"/>
    <property type="match status" value="1"/>
</dbReference>
<dbReference type="SMART" id="SM00466">
    <property type="entry name" value="SRA"/>
    <property type="match status" value="1"/>
</dbReference>
<dbReference type="InterPro" id="IPR051357">
    <property type="entry name" value="H3K9_HMTase_SUVAR3-9"/>
</dbReference>
<evidence type="ECO:0000256" key="8">
    <source>
        <dbReference type="ARBA" id="ARBA00023328"/>
    </source>
</evidence>
<evidence type="ECO:0000256" key="3">
    <source>
        <dbReference type="ARBA" id="ARBA00022603"/>
    </source>
</evidence>
<dbReference type="InterPro" id="IPR003105">
    <property type="entry name" value="SRA_YDG"/>
</dbReference>
<evidence type="ECO:0000259" key="13">
    <source>
        <dbReference type="PROSITE" id="PS50868"/>
    </source>
</evidence>
<keyword evidence="7 9" id="KW-0539">Nucleus</keyword>
<dbReference type="KEGG" id="dzi:111296492"/>
<accession>A0A6P5Z1Y3</accession>
<keyword evidence="8" id="KW-0137">Centromere</keyword>
<dbReference type="RefSeq" id="XP_022746574.1">
    <property type="nucleotide sequence ID" value="XM_022890839.1"/>
</dbReference>
<keyword evidence="15" id="KW-1185">Reference proteome</keyword>
<dbReference type="RefSeq" id="XP_022746575.1">
    <property type="nucleotide sequence ID" value="XM_022890840.1"/>
</dbReference>
<dbReference type="PROSITE" id="PS51575">
    <property type="entry name" value="SAM_MT43_SUVAR39_2"/>
    <property type="match status" value="1"/>
</dbReference>
<dbReference type="SUPFAM" id="SSF82199">
    <property type="entry name" value="SET domain"/>
    <property type="match status" value="1"/>
</dbReference>
<dbReference type="Pfam" id="PF05033">
    <property type="entry name" value="Pre-SET"/>
    <property type="match status" value="1"/>
</dbReference>
<comment type="subcellular location">
    <subcellularLocation>
        <location evidence="1">Chromosome</location>
        <location evidence="1">Centromere</location>
    </subcellularLocation>
    <subcellularLocation>
        <location evidence="9">Nucleus</location>
    </subcellularLocation>
</comment>
<sequence length="664" mass="73925">MEGGLGGNTVPPNSMDKSKVLDVKPLRTLVPLFPEASEGTPFVCVPPNGPFPSGFSPFFPFSGSQGSQSTPDLNQNDFNSTAVPLRSFRAEPNGQNTYGSHKHKSAGSSSVKKKAKRIKDSEFVLTALSNFNPGISLSERDDGNRELVENVLLRFDALRRKLSQMEDARESHSSITKRADLKAGNMMLSKGVRTNMKKRIGVVRGVEIGDIFFFRMELCLVGLHFPSMAGIDYMVNKGDLEGEPVALSIVSSGGYDDDAEDPDILVYSGQGGNASRDKEASDQQLVRGNLALERSLHRANEVRVIRGLKDAIHQTSKVYVYDGLYKIQESWMEKGKSGCNMFKYKLVRVPGQAVAFATWKSIQKWKEGLSSRVGLILPDLTSGAESIPVSLVNEVDDEKGPAYFTYFPTVKYSKSFKLVQRTFGCTCHDACQAGNSNCSCIQKNECDFPYTANGILVCRKPMIYECGPSCPCFRNCKNRVSQTGFKVHLEVFKTRDRGWGLRSWDPIRAGTFICEYAGEVIDEIKARQDGGDGENNEYVFHTNRLYESFKWNYETELVGEEGSDSTEDFDIPSPLTISAKNSGNVARFMNHSCSPNVFWQPIMYEHNNEAVLHIAFFAKRHIPPMTELTYDYGIPHSNETESNNAAYGRKKCLCGSPKCRGYFY</sequence>
<dbReference type="InterPro" id="IPR003616">
    <property type="entry name" value="Post-SET_dom"/>
</dbReference>
<dbReference type="PROSITE" id="PS50280">
    <property type="entry name" value="SET"/>
    <property type="match status" value="1"/>
</dbReference>
<feature type="region of interest" description="Disordered" evidence="10">
    <location>
        <begin position="89"/>
        <end position="112"/>
    </location>
</feature>
<dbReference type="SMART" id="SM00317">
    <property type="entry name" value="SET"/>
    <property type="match status" value="1"/>
</dbReference>
<protein>
    <submittedName>
        <fullName evidence="16 17">Histone-lysine N-methyltransferase, H3 lysine-9 specific SUVH1-like</fullName>
    </submittedName>
</protein>
<dbReference type="GO" id="GO:0005634">
    <property type="term" value="C:nucleus"/>
    <property type="evidence" value="ECO:0007669"/>
    <property type="project" value="UniProtKB-SubCell"/>
</dbReference>
<dbReference type="GO" id="GO:0042054">
    <property type="term" value="F:histone methyltransferase activity"/>
    <property type="evidence" value="ECO:0007669"/>
    <property type="project" value="InterPro"/>
</dbReference>
<dbReference type="Pfam" id="PF00856">
    <property type="entry name" value="SET"/>
    <property type="match status" value="1"/>
</dbReference>
<gene>
    <name evidence="16 17 18 19 20" type="primary">LOC111296492</name>
</gene>
<dbReference type="PROSITE" id="PS50868">
    <property type="entry name" value="POST_SET"/>
    <property type="match status" value="1"/>
</dbReference>
<evidence type="ECO:0000313" key="18">
    <source>
        <dbReference type="RefSeq" id="XP_022746574.1"/>
    </source>
</evidence>
<feature type="domain" description="YDG" evidence="14">
    <location>
        <begin position="201"/>
        <end position="348"/>
    </location>
</feature>
<feature type="compositionally biased region" description="Low complexity" evidence="10">
    <location>
        <begin position="60"/>
        <end position="69"/>
    </location>
</feature>
<feature type="compositionally biased region" description="Basic residues" evidence="10">
    <location>
        <begin position="100"/>
        <end position="112"/>
    </location>
</feature>
<evidence type="ECO:0000256" key="4">
    <source>
        <dbReference type="ARBA" id="ARBA00022679"/>
    </source>
</evidence>
<dbReference type="AlphaFoldDB" id="A0A6P5Z1Y3"/>
<evidence type="ECO:0000259" key="14">
    <source>
        <dbReference type="PROSITE" id="PS51015"/>
    </source>
</evidence>
<dbReference type="InterPro" id="IPR001214">
    <property type="entry name" value="SET_dom"/>
</dbReference>
<evidence type="ECO:0000256" key="10">
    <source>
        <dbReference type="SAM" id="MobiDB-lite"/>
    </source>
</evidence>
<evidence type="ECO:0000256" key="2">
    <source>
        <dbReference type="ARBA" id="ARBA00022454"/>
    </source>
</evidence>
<dbReference type="GeneID" id="111296492"/>
<dbReference type="PROSITE" id="PS50867">
    <property type="entry name" value="PRE_SET"/>
    <property type="match status" value="1"/>
</dbReference>
<feature type="region of interest" description="Disordered" evidence="10">
    <location>
        <begin position="60"/>
        <end position="79"/>
    </location>
</feature>
<keyword evidence="2" id="KW-0158">Chromosome</keyword>
<evidence type="ECO:0000256" key="5">
    <source>
        <dbReference type="ARBA" id="ARBA00022691"/>
    </source>
</evidence>
<dbReference type="InterPro" id="IPR015947">
    <property type="entry name" value="PUA-like_sf"/>
</dbReference>
<evidence type="ECO:0000256" key="6">
    <source>
        <dbReference type="ARBA" id="ARBA00022853"/>
    </source>
</evidence>
<keyword evidence="6" id="KW-0156">Chromatin regulator</keyword>
<evidence type="ECO:0000313" key="16">
    <source>
        <dbReference type="RefSeq" id="XP_022746571.1"/>
    </source>
</evidence>
<evidence type="ECO:0000256" key="1">
    <source>
        <dbReference type="ARBA" id="ARBA00004584"/>
    </source>
</evidence>
<dbReference type="GO" id="GO:0032259">
    <property type="term" value="P:methylation"/>
    <property type="evidence" value="ECO:0007669"/>
    <property type="project" value="UniProtKB-KW"/>
</dbReference>
<feature type="compositionally biased region" description="Polar residues" evidence="10">
    <location>
        <begin position="70"/>
        <end position="79"/>
    </location>
</feature>
<dbReference type="InterPro" id="IPR036987">
    <property type="entry name" value="SRA-YDG_sf"/>
</dbReference>
<dbReference type="SUPFAM" id="SSF88697">
    <property type="entry name" value="PUA domain-like"/>
    <property type="match status" value="1"/>
</dbReference>
<feature type="domain" description="Post-SET" evidence="13">
    <location>
        <begin position="648"/>
        <end position="664"/>
    </location>
</feature>
<dbReference type="GO" id="GO:0000775">
    <property type="term" value="C:chromosome, centromeric region"/>
    <property type="evidence" value="ECO:0007669"/>
    <property type="project" value="UniProtKB-SubCell"/>
</dbReference>
<keyword evidence="3" id="KW-0489">Methyltransferase</keyword>
<dbReference type="GO" id="GO:0003690">
    <property type="term" value="F:double-stranded DNA binding"/>
    <property type="evidence" value="ECO:0007669"/>
    <property type="project" value="TreeGrafter"/>
</dbReference>
<dbReference type="PANTHER" id="PTHR45660">
    <property type="entry name" value="HISTONE-LYSINE N-METHYLTRANSFERASE SETMAR"/>
    <property type="match status" value="1"/>
</dbReference>
<dbReference type="InterPro" id="IPR025794">
    <property type="entry name" value="H3-K9-MeTrfase_plant"/>
</dbReference>
<dbReference type="SMART" id="SM00468">
    <property type="entry name" value="PreSET"/>
    <property type="match status" value="1"/>
</dbReference>
<dbReference type="RefSeq" id="XP_022746571.1">
    <property type="nucleotide sequence ID" value="XM_022890836.1"/>
</dbReference>
<evidence type="ECO:0000259" key="12">
    <source>
        <dbReference type="PROSITE" id="PS50867"/>
    </source>
</evidence>
<evidence type="ECO:0000313" key="19">
    <source>
        <dbReference type="RefSeq" id="XP_022746575.1"/>
    </source>
</evidence>
<reference evidence="16 17" key="1">
    <citation type="submission" date="2025-04" db="UniProtKB">
        <authorList>
            <consortium name="RefSeq"/>
        </authorList>
    </citation>
    <scope>IDENTIFICATION</scope>
    <source>
        <tissue evidence="16 17">Fruit stalk</tissue>
    </source>
</reference>
<dbReference type="OrthoDB" id="5792673at2759"/>
<dbReference type="PANTHER" id="PTHR45660:SF73">
    <property type="entry name" value="HISTONE-LYSINE N-METHYLTRANSFERASE, H3 LYSINE-9 SPECIFIC SUVH1"/>
    <property type="match status" value="1"/>
</dbReference>
<dbReference type="Pfam" id="PF02182">
    <property type="entry name" value="SAD_SRA"/>
    <property type="match status" value="1"/>
</dbReference>
<evidence type="ECO:0000256" key="7">
    <source>
        <dbReference type="ARBA" id="ARBA00023242"/>
    </source>
</evidence>
<keyword evidence="5" id="KW-0949">S-adenosyl-L-methionine</keyword>
<evidence type="ECO:0000313" key="17">
    <source>
        <dbReference type="RefSeq" id="XP_022746573.1"/>
    </source>
</evidence>
<dbReference type="RefSeq" id="XP_022746573.1">
    <property type="nucleotide sequence ID" value="XM_022890838.1"/>
</dbReference>
<dbReference type="Gene3D" id="2.170.270.10">
    <property type="entry name" value="SET domain"/>
    <property type="match status" value="1"/>
</dbReference>